<gene>
    <name evidence="2" type="ORF">E2C01_054228</name>
</gene>
<dbReference type="OrthoDB" id="8879391at2759"/>
<dbReference type="AlphaFoldDB" id="A0A5B7GIR7"/>
<feature type="region of interest" description="Disordered" evidence="1">
    <location>
        <begin position="31"/>
        <end position="51"/>
    </location>
</feature>
<accession>A0A5B7GIR7</accession>
<protein>
    <submittedName>
        <fullName evidence="2">Uncharacterized protein</fullName>
    </submittedName>
</protein>
<comment type="caution">
    <text evidence="2">The sequence shown here is derived from an EMBL/GenBank/DDBJ whole genome shotgun (WGS) entry which is preliminary data.</text>
</comment>
<evidence type="ECO:0000256" key="1">
    <source>
        <dbReference type="SAM" id="MobiDB-lite"/>
    </source>
</evidence>
<reference evidence="2 3" key="1">
    <citation type="submission" date="2019-05" db="EMBL/GenBank/DDBJ databases">
        <title>Another draft genome of Portunus trituberculatus and its Hox gene families provides insights of decapod evolution.</title>
        <authorList>
            <person name="Jeong J.-H."/>
            <person name="Song I."/>
            <person name="Kim S."/>
            <person name="Choi T."/>
            <person name="Kim D."/>
            <person name="Ryu S."/>
            <person name="Kim W."/>
        </authorList>
    </citation>
    <scope>NUCLEOTIDE SEQUENCE [LARGE SCALE GENOMIC DNA]</scope>
    <source>
        <tissue evidence="2">Muscle</tissue>
    </source>
</reference>
<dbReference type="Proteomes" id="UP000324222">
    <property type="component" value="Unassembled WGS sequence"/>
</dbReference>
<dbReference type="EMBL" id="VSRR010017273">
    <property type="protein sequence ID" value="MPC60190.1"/>
    <property type="molecule type" value="Genomic_DNA"/>
</dbReference>
<name>A0A5B7GIR7_PORTR</name>
<evidence type="ECO:0000313" key="3">
    <source>
        <dbReference type="Proteomes" id="UP000324222"/>
    </source>
</evidence>
<evidence type="ECO:0000313" key="2">
    <source>
        <dbReference type="EMBL" id="MPC60190.1"/>
    </source>
</evidence>
<keyword evidence="3" id="KW-1185">Reference proteome</keyword>
<organism evidence="2 3">
    <name type="scientific">Portunus trituberculatus</name>
    <name type="common">Swimming crab</name>
    <name type="synonym">Neptunus trituberculatus</name>
    <dbReference type="NCBI Taxonomy" id="210409"/>
    <lineage>
        <taxon>Eukaryota</taxon>
        <taxon>Metazoa</taxon>
        <taxon>Ecdysozoa</taxon>
        <taxon>Arthropoda</taxon>
        <taxon>Crustacea</taxon>
        <taxon>Multicrustacea</taxon>
        <taxon>Malacostraca</taxon>
        <taxon>Eumalacostraca</taxon>
        <taxon>Eucarida</taxon>
        <taxon>Decapoda</taxon>
        <taxon>Pleocyemata</taxon>
        <taxon>Brachyura</taxon>
        <taxon>Eubrachyura</taxon>
        <taxon>Portunoidea</taxon>
        <taxon>Portunidae</taxon>
        <taxon>Portuninae</taxon>
        <taxon>Portunus</taxon>
    </lineage>
</organism>
<proteinExistence type="predicted"/>
<sequence length="85" mass="9248">MDVEEVARRWSSMARLRGMLGCVSPITEIPGAPSTTHLGNPGRVRGLSRSRSYECTDQKGSVSSHSSDIIVAPFILICVDMNNKN</sequence>